<dbReference type="EMBL" id="FQYT01000025">
    <property type="protein sequence ID" value="SHJ54973.1"/>
    <property type="molecule type" value="Genomic_DNA"/>
</dbReference>
<feature type="signal peptide" evidence="5">
    <location>
        <begin position="1"/>
        <end position="23"/>
    </location>
</feature>
<dbReference type="InterPro" id="IPR002053">
    <property type="entry name" value="Glyco_hydro_25"/>
</dbReference>
<evidence type="ECO:0000256" key="2">
    <source>
        <dbReference type="ARBA" id="ARBA00022737"/>
    </source>
</evidence>
<evidence type="ECO:0000313" key="7">
    <source>
        <dbReference type="Proteomes" id="UP000184342"/>
    </source>
</evidence>
<dbReference type="PROSITE" id="PS51170">
    <property type="entry name" value="CW"/>
    <property type="match status" value="1"/>
</dbReference>
<keyword evidence="6" id="KW-0378">Hydrolase</keyword>
<sequence>MKMKNTRFNGRLIVIGASAVVLASAAGTAFVFTDHTDTSAETSVAPEDGTVDKAALLTREDIENYLYEKNLISMAHAHELLASRPVLTLKVSSVGSRVSVKIVLPDGNLATGNLFVITLTDEAGTRTEYTNNDMDGWIIIDNLEKGDYAVSMNEMKDFVTPASPTVTVEGEVAPVAVANIEEKVVSEAKIVVAEEDAAYGNVTTAETVQDTPAPETTASAPTETSAETSVQPVFTGWQTFDGSTYYYDGTGNRVTGWQTIGGLKYYFNESGVKSSKVGVDVSRYQYAIDWAAVKASGVDYAIIRLGYRGYGSGALVLDPYYIQNIRGASAAGLQVGVYFFSQAITETEAVEEASMVLEYIRGYNISCPVAFDTEFVNDVARANNLSATDRTTIALAFCRTIANAGYTSTVYASKSFLYNNLELSRLSGYQTWLAHYVNMTDYAYDYDMWQYTSKGSINGISTGVDLNVWLNN</sequence>
<dbReference type="OrthoDB" id="9765879at2"/>
<dbReference type="PANTHER" id="PTHR34135:SF2">
    <property type="entry name" value="LYSOZYME"/>
    <property type="match status" value="1"/>
</dbReference>
<evidence type="ECO:0000256" key="4">
    <source>
        <dbReference type="SAM" id="MobiDB-lite"/>
    </source>
</evidence>
<evidence type="ECO:0000256" key="1">
    <source>
        <dbReference type="ARBA" id="ARBA00010646"/>
    </source>
</evidence>
<reference evidence="6 7" key="1">
    <citation type="submission" date="2016-11" db="EMBL/GenBank/DDBJ databases">
        <authorList>
            <person name="Jaros S."/>
            <person name="Januszkiewicz K."/>
            <person name="Wedrychowicz H."/>
        </authorList>
    </citation>
    <scope>NUCLEOTIDE SEQUENCE [LARGE SCALE GENOMIC DNA]</scope>
    <source>
        <strain evidence="6 7">DSM 15970</strain>
    </source>
</reference>
<dbReference type="GO" id="GO:0016052">
    <property type="term" value="P:carbohydrate catabolic process"/>
    <property type="evidence" value="ECO:0007669"/>
    <property type="project" value="TreeGrafter"/>
</dbReference>
<dbReference type="AlphaFoldDB" id="A0A1M6K7T6"/>
<dbReference type="PROSITE" id="PS51904">
    <property type="entry name" value="GLYCOSYL_HYDROL_F25_2"/>
    <property type="match status" value="1"/>
</dbReference>
<dbReference type="GO" id="GO:0016998">
    <property type="term" value="P:cell wall macromolecule catabolic process"/>
    <property type="evidence" value="ECO:0007669"/>
    <property type="project" value="InterPro"/>
</dbReference>
<protein>
    <submittedName>
        <fullName evidence="6">Glycosyl hydrolases family 25</fullName>
    </submittedName>
</protein>
<dbReference type="Pfam" id="PF01183">
    <property type="entry name" value="Glyco_hydro_25"/>
    <property type="match status" value="1"/>
</dbReference>
<name>A0A1M6K7T6_9FIRM</name>
<feature type="chain" id="PRO_5039080968" evidence="5">
    <location>
        <begin position="24"/>
        <end position="472"/>
    </location>
</feature>
<evidence type="ECO:0000256" key="5">
    <source>
        <dbReference type="SAM" id="SignalP"/>
    </source>
</evidence>
<accession>A0A1M6K7T6</accession>
<evidence type="ECO:0000313" key="6">
    <source>
        <dbReference type="EMBL" id="SHJ54973.1"/>
    </source>
</evidence>
<proteinExistence type="inferred from homology"/>
<feature type="compositionally biased region" description="Low complexity" evidence="4">
    <location>
        <begin position="211"/>
        <end position="228"/>
    </location>
</feature>
<dbReference type="Pfam" id="PF01473">
    <property type="entry name" value="Choline_bind_1"/>
    <property type="match status" value="1"/>
</dbReference>
<keyword evidence="5" id="KW-0732">Signal</keyword>
<feature type="repeat" description="Cell wall-binding" evidence="3">
    <location>
        <begin position="254"/>
        <end position="273"/>
    </location>
</feature>
<feature type="region of interest" description="Disordered" evidence="4">
    <location>
        <begin position="204"/>
        <end position="228"/>
    </location>
</feature>
<gene>
    <name evidence="6" type="ORF">SAMN02745691_02145</name>
</gene>
<evidence type="ECO:0000256" key="3">
    <source>
        <dbReference type="PROSITE-ProRule" id="PRU00591"/>
    </source>
</evidence>
<dbReference type="Gene3D" id="2.10.270.10">
    <property type="entry name" value="Cholin Binding"/>
    <property type="match status" value="1"/>
</dbReference>
<dbReference type="PANTHER" id="PTHR34135">
    <property type="entry name" value="LYSOZYME"/>
    <property type="match status" value="1"/>
</dbReference>
<dbReference type="Proteomes" id="UP000184342">
    <property type="component" value="Unassembled WGS sequence"/>
</dbReference>
<dbReference type="InterPro" id="IPR017853">
    <property type="entry name" value="GH"/>
</dbReference>
<dbReference type="InterPro" id="IPR018337">
    <property type="entry name" value="Cell_wall/Cho-bd_repeat"/>
</dbReference>
<dbReference type="RefSeq" id="WP_073994406.1">
    <property type="nucleotide sequence ID" value="NZ_FQYT01000025.1"/>
</dbReference>
<dbReference type="STRING" id="1122934.SAMN02745691_02145"/>
<dbReference type="Gene3D" id="3.20.20.80">
    <property type="entry name" value="Glycosidases"/>
    <property type="match status" value="1"/>
</dbReference>
<organism evidence="6 7">
    <name type="scientific">Parasporobacterium paucivorans DSM 15970</name>
    <dbReference type="NCBI Taxonomy" id="1122934"/>
    <lineage>
        <taxon>Bacteria</taxon>
        <taxon>Bacillati</taxon>
        <taxon>Bacillota</taxon>
        <taxon>Clostridia</taxon>
        <taxon>Lachnospirales</taxon>
        <taxon>Lachnospiraceae</taxon>
        <taxon>Parasporobacterium</taxon>
    </lineage>
</organism>
<dbReference type="GO" id="GO:0009253">
    <property type="term" value="P:peptidoglycan catabolic process"/>
    <property type="evidence" value="ECO:0007669"/>
    <property type="project" value="InterPro"/>
</dbReference>
<keyword evidence="2" id="KW-0677">Repeat</keyword>
<dbReference type="SUPFAM" id="SSF51445">
    <property type="entry name" value="(Trans)glycosidases"/>
    <property type="match status" value="1"/>
</dbReference>
<dbReference type="GO" id="GO:0003796">
    <property type="term" value="F:lysozyme activity"/>
    <property type="evidence" value="ECO:0007669"/>
    <property type="project" value="InterPro"/>
</dbReference>
<keyword evidence="7" id="KW-1185">Reference proteome</keyword>
<comment type="similarity">
    <text evidence="1">Belongs to the glycosyl hydrolase 25 family.</text>
</comment>
<dbReference type="CDD" id="cd06414">
    <property type="entry name" value="GH25_LytC-like"/>
    <property type="match status" value="1"/>
</dbReference>
<dbReference type="SUPFAM" id="SSF69360">
    <property type="entry name" value="Cell wall binding repeat"/>
    <property type="match status" value="1"/>
</dbReference>